<gene>
    <name evidence="2" type="ORF">SAMN04487931_113104</name>
</gene>
<proteinExistence type="predicted"/>
<dbReference type="PANTHER" id="PTHR13707">
    <property type="entry name" value="KETOACID-COENZYME A TRANSFERASE"/>
    <property type="match status" value="1"/>
</dbReference>
<keyword evidence="1 2" id="KW-0808">Transferase</keyword>
<dbReference type="Gene3D" id="3.40.1080.10">
    <property type="entry name" value="Glutaconate Coenzyme A-transferase"/>
    <property type="match status" value="1"/>
</dbReference>
<dbReference type="Pfam" id="PF01144">
    <property type="entry name" value="CoA_trans"/>
    <property type="match status" value="1"/>
</dbReference>
<evidence type="ECO:0000313" key="2">
    <source>
        <dbReference type="EMBL" id="SDU57523.1"/>
    </source>
</evidence>
<evidence type="ECO:0000256" key="1">
    <source>
        <dbReference type="ARBA" id="ARBA00022679"/>
    </source>
</evidence>
<dbReference type="SMART" id="SM00882">
    <property type="entry name" value="CoA_trans"/>
    <property type="match status" value="1"/>
</dbReference>
<evidence type="ECO:0000313" key="3">
    <source>
        <dbReference type="Proteomes" id="UP000199608"/>
    </source>
</evidence>
<dbReference type="InterPro" id="IPR004165">
    <property type="entry name" value="CoA_trans_fam_I"/>
</dbReference>
<name>A0A1H2JME0_9BACT</name>
<dbReference type="Proteomes" id="UP000199608">
    <property type="component" value="Unassembled WGS sequence"/>
</dbReference>
<keyword evidence="3" id="KW-1185">Reference proteome</keyword>
<dbReference type="RefSeq" id="WP_092237460.1">
    <property type="nucleotide sequence ID" value="NZ_FNLL01000013.1"/>
</dbReference>
<sequence>MEVNSNKITNLKDAVTKYVTPGCHLSIGGFTINRNPMAAVYEIIRQNIRDIHLYAHSNGQGMDELVGAGCVSCLEIAYGGTGKFMSTCIRFKKAAQEKTIKIEDYSNYQMTLRFLAGSMGIPFLPTRSSLGTDIINKWGFSKEFRQDNQKIPNQKLVEFENPFDNWCDTERVVLVPAINPDVTIIHVQQADYRGNCKIDGLTFADIEQAKAAKVLIITCEDLLDDDYLKNNPDRNQIPFIHADAVIHIPFGAYPTACFGHYDYDPVYLKNYTRVAKNDDLYKGYIEETIFKNGTHRDLLDSVGRERLENILADKNRGYAKKLDRR</sequence>
<accession>A0A1H2JME0</accession>
<dbReference type="Gene3D" id="3.30.30.40">
    <property type="match status" value="1"/>
</dbReference>
<dbReference type="PANTHER" id="PTHR13707:SF60">
    <property type="entry name" value="ACETATE COA-TRANSFERASE SUBUNIT ALPHA"/>
    <property type="match status" value="1"/>
</dbReference>
<dbReference type="EMBL" id="FNLL01000013">
    <property type="protein sequence ID" value="SDU57523.1"/>
    <property type="molecule type" value="Genomic_DNA"/>
</dbReference>
<dbReference type="SUPFAM" id="SSF100950">
    <property type="entry name" value="NagB/RpiA/CoA transferase-like"/>
    <property type="match status" value="1"/>
</dbReference>
<protein>
    <submittedName>
        <fullName evidence="2">Glutaconate CoA-transferase subunit A</fullName>
    </submittedName>
</protein>
<reference evidence="3" key="1">
    <citation type="submission" date="2016-10" db="EMBL/GenBank/DDBJ databases">
        <authorList>
            <person name="Varghese N."/>
            <person name="Submissions S."/>
        </authorList>
    </citation>
    <scope>NUCLEOTIDE SEQUENCE [LARGE SCALE GENOMIC DNA]</scope>
    <source>
        <strain evidence="3">DSM 3384</strain>
    </source>
</reference>
<dbReference type="GO" id="GO:0008410">
    <property type="term" value="F:CoA-transferase activity"/>
    <property type="evidence" value="ECO:0007669"/>
    <property type="project" value="InterPro"/>
</dbReference>
<organism evidence="2 3">
    <name type="scientific">Desulfobacula phenolica</name>
    <dbReference type="NCBI Taxonomy" id="90732"/>
    <lineage>
        <taxon>Bacteria</taxon>
        <taxon>Pseudomonadati</taxon>
        <taxon>Thermodesulfobacteriota</taxon>
        <taxon>Desulfobacteria</taxon>
        <taxon>Desulfobacterales</taxon>
        <taxon>Desulfobacteraceae</taxon>
        <taxon>Desulfobacula</taxon>
    </lineage>
</organism>
<dbReference type="AlphaFoldDB" id="A0A1H2JME0"/>
<dbReference type="InterPro" id="IPR037171">
    <property type="entry name" value="NagB/RpiA_transferase-like"/>
</dbReference>